<comment type="similarity">
    <text evidence="2">Belongs to the LarC family.</text>
</comment>
<sequence>MTILYLDCGMGAAGDMLMGALYELADDKRGFLAGLSGLTVAGVEIEALASEKCGIAGTHMRVLVGGREEQSLDAVDVHDHGDHDVHHHGHEHTRHDDHDHHEHDHYDQGDRHDHDHHEHDGAPDHHHDPGAQSHTHTHSSLPAVSEIISGLGLPEEVRDDALAVYQLIAEAEAHVHRRPVDEVHFHEVGTLDAIADVVGVSLLMHELSPDEVVASPVHVGSGQVWCAHGLVPVPAPATAYLLRGIPTYGGEIRGELCTPTGAALLRHFVDRFEPQPTMAVERIGYGMGSKDFAAANCVRAMLGGHAGGPGTVIELAVNLDDMTGEAIGFAVEELFAAGALDVWTSPIGMKKGRPAVVLSCLCDLSRRDDLIATLFRHTSTLGVRGTPHDRWTLERAVEDRRVGERTVRVKRASGWGVTRAKAEYDDLATLARDEGVTLDEARRRVEGSS</sequence>
<keyword evidence="2" id="KW-0456">Lyase</keyword>
<dbReference type="Proteomes" id="UP000749311">
    <property type="component" value="Unassembled WGS sequence"/>
</dbReference>
<dbReference type="Pfam" id="PF01969">
    <property type="entry name" value="Ni_insertion"/>
    <property type="match status" value="1"/>
</dbReference>
<evidence type="ECO:0000256" key="1">
    <source>
        <dbReference type="ARBA" id="ARBA00022596"/>
    </source>
</evidence>
<name>A0ABX0SH31_9ACTN</name>
<dbReference type="PANTHER" id="PTHR36566:SF1">
    <property type="entry name" value="PYRIDINIUM-3,5-BISTHIOCARBOXYLIC ACID MONONUCLEOTIDE NICKEL INSERTION PROTEIN"/>
    <property type="match status" value="1"/>
</dbReference>
<dbReference type="EMBL" id="JAAMOZ010000001">
    <property type="protein sequence ID" value="NIH57256.1"/>
    <property type="molecule type" value="Genomic_DNA"/>
</dbReference>
<gene>
    <name evidence="2" type="primary">larC</name>
    <name evidence="4" type="ORF">FB473_001901</name>
</gene>
<dbReference type="HAMAP" id="MF_01074">
    <property type="entry name" value="LarC"/>
    <property type="match status" value="1"/>
</dbReference>
<evidence type="ECO:0000313" key="4">
    <source>
        <dbReference type="EMBL" id="NIH57256.1"/>
    </source>
</evidence>
<dbReference type="EC" id="4.99.1.12" evidence="2"/>
<comment type="caution">
    <text evidence="4">The sequence shown here is derived from an EMBL/GenBank/DDBJ whole genome shotgun (WGS) entry which is preliminary data.</text>
</comment>
<evidence type="ECO:0000256" key="3">
    <source>
        <dbReference type="SAM" id="MobiDB-lite"/>
    </source>
</evidence>
<accession>A0ABX0SH31</accession>
<feature type="region of interest" description="Disordered" evidence="3">
    <location>
        <begin position="79"/>
        <end position="140"/>
    </location>
</feature>
<dbReference type="RefSeq" id="WP_167166802.1">
    <property type="nucleotide sequence ID" value="NZ_BAAAOO010000008.1"/>
</dbReference>
<comment type="catalytic activity">
    <reaction evidence="2">
        <text>Ni(II)-pyridinium-3,5-bisthiocarboxylate mononucleotide = pyridinium-3,5-bisthiocarboxylate mononucleotide + Ni(2+)</text>
        <dbReference type="Rhea" id="RHEA:54784"/>
        <dbReference type="ChEBI" id="CHEBI:49786"/>
        <dbReference type="ChEBI" id="CHEBI:137372"/>
        <dbReference type="ChEBI" id="CHEBI:137373"/>
        <dbReference type="EC" id="4.99.1.12"/>
    </reaction>
</comment>
<keyword evidence="5" id="KW-1185">Reference proteome</keyword>
<reference evidence="4 5" key="1">
    <citation type="submission" date="2020-02" db="EMBL/GenBank/DDBJ databases">
        <title>Sequencing the genomes of 1000 actinobacteria strains.</title>
        <authorList>
            <person name="Klenk H.-P."/>
        </authorList>
    </citation>
    <scope>NUCLEOTIDE SEQUENCE [LARGE SCALE GENOMIC DNA]</scope>
    <source>
        <strain evidence="4 5">DSM 19609</strain>
    </source>
</reference>
<keyword evidence="1 2" id="KW-0533">Nickel</keyword>
<feature type="compositionally biased region" description="Basic and acidic residues" evidence="3">
    <location>
        <begin position="93"/>
        <end position="129"/>
    </location>
</feature>
<evidence type="ECO:0000313" key="5">
    <source>
        <dbReference type="Proteomes" id="UP000749311"/>
    </source>
</evidence>
<evidence type="ECO:0000256" key="2">
    <source>
        <dbReference type="HAMAP-Rule" id="MF_01074"/>
    </source>
</evidence>
<organism evidence="4 5">
    <name type="scientific">Brooklawnia cerclae</name>
    <dbReference type="NCBI Taxonomy" id="349934"/>
    <lineage>
        <taxon>Bacteria</taxon>
        <taxon>Bacillati</taxon>
        <taxon>Actinomycetota</taxon>
        <taxon>Actinomycetes</taxon>
        <taxon>Propionibacteriales</taxon>
        <taxon>Propionibacteriaceae</taxon>
        <taxon>Brooklawnia</taxon>
    </lineage>
</organism>
<dbReference type="NCBIfam" id="TIGR00299">
    <property type="entry name" value="nickel pincer cofactor biosynthesis protein LarC"/>
    <property type="match status" value="1"/>
</dbReference>
<dbReference type="PANTHER" id="PTHR36566">
    <property type="entry name" value="NICKEL INSERTION PROTEIN-RELATED"/>
    <property type="match status" value="1"/>
</dbReference>
<proteinExistence type="inferred from homology"/>
<protein>
    <recommendedName>
        <fullName evidence="2">Pyridinium-3,5-bisthiocarboxylic acid mononucleotide nickel insertion protein</fullName>
        <shortName evidence="2">P2TMN nickel insertion protein</shortName>
        <ecNumber evidence="2">4.99.1.12</ecNumber>
    </recommendedName>
    <alternativeName>
        <fullName evidence="2">Nickel-pincer cofactor biosynthesis protein LarC</fullName>
    </alternativeName>
</protein>
<dbReference type="Gene3D" id="3.30.70.1380">
    <property type="entry name" value="Transcriptional regulatory protein pf0864 domain like"/>
    <property type="match status" value="1"/>
</dbReference>
<dbReference type="InterPro" id="IPR002822">
    <property type="entry name" value="Ni_insertion"/>
</dbReference>
<comment type="function">
    <text evidence="2">Involved in the biosynthesis of a nickel-pincer cofactor ((SCS)Ni(II) pincer complex). Binds Ni(2+), and functions in nickel delivery to pyridinium-3,5-bisthiocarboxylic acid mononucleotide (P2TMN), to form the mature cofactor. Is thus probably required for the activation of nickel-pincer cofactor-dependent enzymes.</text>
</comment>